<dbReference type="InterPro" id="IPR041881">
    <property type="entry name" value="PqqD_sf"/>
</dbReference>
<evidence type="ECO:0000313" key="2">
    <source>
        <dbReference type="Proteomes" id="UP000298050"/>
    </source>
</evidence>
<accession>A0A4Z0M0I3</accession>
<dbReference type="AlphaFoldDB" id="A0A4Z0M0I3"/>
<dbReference type="EMBL" id="SRLE01000008">
    <property type="protein sequence ID" value="TGD73183.1"/>
    <property type="molecule type" value="Genomic_DNA"/>
</dbReference>
<evidence type="ECO:0000313" key="1">
    <source>
        <dbReference type="EMBL" id="TGD73183.1"/>
    </source>
</evidence>
<proteinExistence type="predicted"/>
<gene>
    <name evidence="1" type="ORF">E4634_12675</name>
</gene>
<name>A0A4Z0M0I3_9GAMM</name>
<dbReference type="Proteomes" id="UP000298050">
    <property type="component" value="Unassembled WGS sequence"/>
</dbReference>
<sequence length="72" mass="7739">MHVETEHCFGLDAVGSRIWQLIAEDGAVQSVHEALAAQYEVDEPRLRRDLEQLLGQLLEAGLLTADAGAGPG</sequence>
<dbReference type="InterPro" id="IPR008792">
    <property type="entry name" value="PQQD"/>
</dbReference>
<protein>
    <submittedName>
        <fullName evidence="1">PqqD family protein</fullName>
    </submittedName>
</protein>
<dbReference type="Pfam" id="PF05402">
    <property type="entry name" value="PqqD"/>
    <property type="match status" value="1"/>
</dbReference>
<keyword evidence="2" id="KW-1185">Reference proteome</keyword>
<organism evidence="1 2">
    <name type="scientific">Mangrovimicrobium sediminis</name>
    <dbReference type="NCBI Taxonomy" id="2562682"/>
    <lineage>
        <taxon>Bacteria</taxon>
        <taxon>Pseudomonadati</taxon>
        <taxon>Pseudomonadota</taxon>
        <taxon>Gammaproteobacteria</taxon>
        <taxon>Cellvibrionales</taxon>
        <taxon>Halieaceae</taxon>
        <taxon>Mangrovimicrobium</taxon>
    </lineage>
</organism>
<reference evidence="1 2" key="1">
    <citation type="submission" date="2019-04" db="EMBL/GenBank/DDBJ databases">
        <title>Taxonomy of novel Haliea sp. from mangrove soil of West Coast of India.</title>
        <authorList>
            <person name="Verma A."/>
            <person name="Kumar P."/>
            <person name="Krishnamurthi S."/>
        </authorList>
    </citation>
    <scope>NUCLEOTIDE SEQUENCE [LARGE SCALE GENOMIC DNA]</scope>
    <source>
        <strain evidence="1 2">SAOS-164</strain>
    </source>
</reference>
<comment type="caution">
    <text evidence="1">The sequence shown here is derived from an EMBL/GenBank/DDBJ whole genome shotgun (WGS) entry which is preliminary data.</text>
</comment>
<dbReference type="OrthoDB" id="9800554at2"/>
<dbReference type="Gene3D" id="1.10.10.1150">
    <property type="entry name" value="Coenzyme PQQ synthesis protein D (PqqD)"/>
    <property type="match status" value="1"/>
</dbReference>